<feature type="chain" id="PRO_5041988196" evidence="1">
    <location>
        <begin position="24"/>
        <end position="103"/>
    </location>
</feature>
<protein>
    <submittedName>
        <fullName evidence="2">Uncharacterized protein</fullName>
    </submittedName>
</protein>
<dbReference type="EMBL" id="JAHQIW010000367">
    <property type="protein sequence ID" value="KAJ1347691.1"/>
    <property type="molecule type" value="Genomic_DNA"/>
</dbReference>
<proteinExistence type="predicted"/>
<dbReference type="AlphaFoldDB" id="A0AAD5MER6"/>
<sequence length="103" mass="12059">MSHNFFCNSTLLLYLLFIQRNQLIKHYIMVDDEQLLVREKLDGFPLGRMRLTTKEVDKVVFELVLLFQFVHSQMLLQGTESDWESSGLYGGCDTVDRCSFSKM</sequence>
<name>A0AAD5MER6_PARTN</name>
<comment type="caution">
    <text evidence="2">The sequence shown here is derived from an EMBL/GenBank/DDBJ whole genome shotgun (WGS) entry which is preliminary data.</text>
</comment>
<evidence type="ECO:0000313" key="3">
    <source>
        <dbReference type="Proteomes" id="UP001196413"/>
    </source>
</evidence>
<evidence type="ECO:0000256" key="1">
    <source>
        <dbReference type="SAM" id="SignalP"/>
    </source>
</evidence>
<keyword evidence="3" id="KW-1185">Reference proteome</keyword>
<reference evidence="2" key="1">
    <citation type="submission" date="2021-06" db="EMBL/GenBank/DDBJ databases">
        <title>Parelaphostrongylus tenuis whole genome reference sequence.</title>
        <authorList>
            <person name="Garwood T.J."/>
            <person name="Larsen P.A."/>
            <person name="Fountain-Jones N.M."/>
            <person name="Garbe J.R."/>
            <person name="Macchietto M.G."/>
            <person name="Kania S.A."/>
            <person name="Gerhold R.W."/>
            <person name="Richards J.E."/>
            <person name="Wolf T.M."/>
        </authorList>
    </citation>
    <scope>NUCLEOTIDE SEQUENCE</scope>
    <source>
        <strain evidence="2">MNPRO001-30</strain>
        <tissue evidence="2">Meninges</tissue>
    </source>
</reference>
<keyword evidence="1" id="KW-0732">Signal</keyword>
<accession>A0AAD5MER6</accession>
<evidence type="ECO:0000313" key="2">
    <source>
        <dbReference type="EMBL" id="KAJ1347691.1"/>
    </source>
</evidence>
<gene>
    <name evidence="2" type="ORF">KIN20_002818</name>
</gene>
<dbReference type="Proteomes" id="UP001196413">
    <property type="component" value="Unassembled WGS sequence"/>
</dbReference>
<organism evidence="2 3">
    <name type="scientific">Parelaphostrongylus tenuis</name>
    <name type="common">Meningeal worm</name>
    <dbReference type="NCBI Taxonomy" id="148309"/>
    <lineage>
        <taxon>Eukaryota</taxon>
        <taxon>Metazoa</taxon>
        <taxon>Ecdysozoa</taxon>
        <taxon>Nematoda</taxon>
        <taxon>Chromadorea</taxon>
        <taxon>Rhabditida</taxon>
        <taxon>Rhabditina</taxon>
        <taxon>Rhabditomorpha</taxon>
        <taxon>Strongyloidea</taxon>
        <taxon>Metastrongylidae</taxon>
        <taxon>Parelaphostrongylus</taxon>
    </lineage>
</organism>
<feature type="signal peptide" evidence="1">
    <location>
        <begin position="1"/>
        <end position="23"/>
    </location>
</feature>